<dbReference type="eggNOG" id="ENOG502QSKX">
    <property type="taxonomic scope" value="Eukaryota"/>
</dbReference>
<comment type="similarity">
    <text evidence="2">Belongs to the mitochondrion-specific ribosomal protein mL67 family.</text>
</comment>
<dbReference type="Proteomes" id="UP000005627">
    <property type="component" value="Chromosome 5"/>
</dbReference>
<sequence length="223" mass="26466">MSKTGNLAIRKFRPASWLQKTGYAPQVFIFRNLESGQVVYSQFPNFTPKQIDTLFQRPNWENKKPSTRRDIWRCMCVVDMPDFESSVKLYQNLRRLRYLRDVRLSKDADSMRKKNDDGNTWYSMQYRPTYTQEAVADLIESLQKTFRDTKDQRATLHWEDPWRMGDKAKYWTPKLPNVNHAVMNRLGNSAREESSLLRELGEKAKQEFARIREEENQANSISL</sequence>
<evidence type="ECO:0000256" key="8">
    <source>
        <dbReference type="ARBA" id="ARBA00035185"/>
    </source>
</evidence>
<dbReference type="PANTHER" id="PTHR28184">
    <property type="entry name" value="MITOCHONDRIAL HOMOLOGOUS RECOMBINATION PROTEIN 1"/>
    <property type="match status" value="1"/>
</dbReference>
<dbReference type="GO" id="GO:0005762">
    <property type="term" value="C:mitochondrial large ribosomal subunit"/>
    <property type="evidence" value="ECO:0007669"/>
    <property type="project" value="EnsemblFungi"/>
</dbReference>
<dbReference type="GO" id="GO:0090297">
    <property type="term" value="P:positive regulation of mitochondrial DNA replication"/>
    <property type="evidence" value="ECO:0007669"/>
    <property type="project" value="EnsemblFungi"/>
</dbReference>
<dbReference type="GO" id="GO:0034599">
    <property type="term" value="P:cellular response to oxidative stress"/>
    <property type="evidence" value="ECO:0007669"/>
    <property type="project" value="EnsemblFungi"/>
</dbReference>
<dbReference type="InParanoid" id="G8ZVB3"/>
<dbReference type="AlphaFoldDB" id="G8ZVB3"/>
<dbReference type="Pfam" id="PF12829">
    <property type="entry name" value="Mhr1"/>
    <property type="match status" value="1"/>
</dbReference>
<comment type="subcellular location">
    <subcellularLocation>
        <location evidence="1">Mitochondrion</location>
    </subcellularLocation>
</comment>
<dbReference type="GO" id="GO:0000150">
    <property type="term" value="F:DNA strand exchange activity"/>
    <property type="evidence" value="ECO:0007669"/>
    <property type="project" value="EnsemblFungi"/>
</dbReference>
<keyword evidence="3" id="KW-0689">Ribosomal protein</keyword>
<gene>
    <name evidence="10" type="primary">TDEL0E03140</name>
    <name evidence="10" type="ORF">TDEL_0E03140</name>
</gene>
<dbReference type="GO" id="GO:0003697">
    <property type="term" value="F:single-stranded DNA binding"/>
    <property type="evidence" value="ECO:0007669"/>
    <property type="project" value="EnsemblFungi"/>
</dbReference>
<protein>
    <recommendedName>
        <fullName evidence="8">Large ribosomal subunit protein mL67</fullName>
    </recommendedName>
    <alternativeName>
        <fullName evidence="9">Mitochondrial homologous recombination protein 1</fullName>
    </alternativeName>
</protein>
<keyword evidence="6" id="KW-0804">Transcription</keyword>
<dbReference type="GO" id="GO:0003735">
    <property type="term" value="F:structural constituent of ribosome"/>
    <property type="evidence" value="ECO:0007669"/>
    <property type="project" value="EnsemblFungi"/>
</dbReference>
<keyword evidence="7" id="KW-0687">Ribonucleoprotein</keyword>
<organism evidence="10 11">
    <name type="scientific">Torulaspora delbrueckii</name>
    <name type="common">Yeast</name>
    <name type="synonym">Candida colliculosa</name>
    <dbReference type="NCBI Taxonomy" id="4950"/>
    <lineage>
        <taxon>Eukaryota</taxon>
        <taxon>Fungi</taxon>
        <taxon>Dikarya</taxon>
        <taxon>Ascomycota</taxon>
        <taxon>Saccharomycotina</taxon>
        <taxon>Saccharomycetes</taxon>
        <taxon>Saccharomycetales</taxon>
        <taxon>Saccharomycetaceae</taxon>
        <taxon>Torulaspora</taxon>
    </lineage>
</organism>
<evidence type="ECO:0000256" key="2">
    <source>
        <dbReference type="ARBA" id="ARBA00010741"/>
    </source>
</evidence>
<evidence type="ECO:0000256" key="4">
    <source>
        <dbReference type="ARBA" id="ARBA00023015"/>
    </source>
</evidence>
<evidence type="ECO:0000256" key="5">
    <source>
        <dbReference type="ARBA" id="ARBA00023128"/>
    </source>
</evidence>
<name>G8ZVB3_TORDE</name>
<evidence type="ECO:0000256" key="9">
    <source>
        <dbReference type="ARBA" id="ARBA00035511"/>
    </source>
</evidence>
<dbReference type="GeneID" id="11503958"/>
<dbReference type="InterPro" id="IPR024629">
    <property type="entry name" value="Ribosomal_mL67"/>
</dbReference>
<dbReference type="RefSeq" id="XP_003681768.1">
    <property type="nucleotide sequence ID" value="XM_003681720.1"/>
</dbReference>
<evidence type="ECO:0000256" key="7">
    <source>
        <dbReference type="ARBA" id="ARBA00023274"/>
    </source>
</evidence>
<dbReference type="GO" id="GO:0005634">
    <property type="term" value="C:nucleus"/>
    <property type="evidence" value="ECO:0007669"/>
    <property type="project" value="EnsemblFungi"/>
</dbReference>
<dbReference type="STRING" id="1076872.G8ZVB3"/>
<dbReference type="FunCoup" id="G8ZVB3">
    <property type="interactions" value="175"/>
</dbReference>
<dbReference type="EMBL" id="HE616746">
    <property type="protein sequence ID" value="CCE92557.1"/>
    <property type="molecule type" value="Genomic_DNA"/>
</dbReference>
<keyword evidence="5" id="KW-0496">Mitochondrion</keyword>
<dbReference type="KEGG" id="tdl:TDEL_0E03140"/>
<proteinExistence type="inferred from homology"/>
<dbReference type="PANTHER" id="PTHR28184:SF1">
    <property type="entry name" value="LARGE RIBOSOMAL SUBUNIT PROTEIN ML67"/>
    <property type="match status" value="1"/>
</dbReference>
<dbReference type="GO" id="GO:0006355">
    <property type="term" value="P:regulation of DNA-templated transcription"/>
    <property type="evidence" value="ECO:0007669"/>
    <property type="project" value="EnsemblFungi"/>
</dbReference>
<dbReference type="OrthoDB" id="5333655at2759"/>
<accession>G8ZVB3</accession>
<evidence type="ECO:0000256" key="1">
    <source>
        <dbReference type="ARBA" id="ARBA00004173"/>
    </source>
</evidence>
<keyword evidence="4" id="KW-0805">Transcription regulation</keyword>
<dbReference type="HOGENOM" id="CLU_092898_0_0_1"/>
<reference evidence="10 11" key="1">
    <citation type="journal article" date="2011" name="Proc. Natl. Acad. Sci. U.S.A.">
        <title>Evolutionary erosion of yeast sex chromosomes by mating-type switching accidents.</title>
        <authorList>
            <person name="Gordon J.L."/>
            <person name="Armisen D."/>
            <person name="Proux-Wera E."/>
            <person name="Oheigeartaigh S.S."/>
            <person name="Byrne K.P."/>
            <person name="Wolfe K.H."/>
        </authorList>
    </citation>
    <scope>NUCLEOTIDE SEQUENCE [LARGE SCALE GENOMIC DNA]</scope>
    <source>
        <strain evidence="11">ATCC 10662 / CBS 1146 / NBRC 0425 / NCYC 2629 / NRRL Y-866</strain>
    </source>
</reference>
<evidence type="ECO:0000313" key="10">
    <source>
        <dbReference type="EMBL" id="CCE92557.1"/>
    </source>
</evidence>
<evidence type="ECO:0000313" key="11">
    <source>
        <dbReference type="Proteomes" id="UP000005627"/>
    </source>
</evidence>
<keyword evidence="11" id="KW-1185">Reference proteome</keyword>
<evidence type="ECO:0000256" key="3">
    <source>
        <dbReference type="ARBA" id="ARBA00022980"/>
    </source>
</evidence>
<evidence type="ECO:0000256" key="6">
    <source>
        <dbReference type="ARBA" id="ARBA00023163"/>
    </source>
</evidence>